<keyword evidence="1" id="KW-1185">Reference proteome</keyword>
<sequence length="61" mass="6730">MISYHSVGNVGWGSCYQKFRNLDVLRRVRGEWTPTTISTASCCDCRVKAGTEIHALVVGQA</sequence>
<name>A0A914S277_PAREQ</name>
<reference evidence="2" key="1">
    <citation type="submission" date="2022-11" db="UniProtKB">
        <authorList>
            <consortium name="WormBaseParasite"/>
        </authorList>
    </citation>
    <scope>IDENTIFICATION</scope>
</reference>
<dbReference type="Proteomes" id="UP000887564">
    <property type="component" value="Unplaced"/>
</dbReference>
<dbReference type="WBParaSite" id="PEQ_0001125401-mRNA-1">
    <property type="protein sequence ID" value="PEQ_0001125401-mRNA-1"/>
    <property type="gene ID" value="PEQ_0001125401"/>
</dbReference>
<dbReference type="PANTHER" id="PTHR33995:SF8">
    <property type="entry name" value="PRION-LIKE-(Q_N-RICH)-DOMAIN-BEARING PROTEIN"/>
    <property type="match status" value="1"/>
</dbReference>
<protein>
    <submittedName>
        <fullName evidence="2">Uncharacterized protein</fullName>
    </submittedName>
</protein>
<evidence type="ECO:0000313" key="2">
    <source>
        <dbReference type="WBParaSite" id="PEQ_0001125401-mRNA-1"/>
    </source>
</evidence>
<evidence type="ECO:0000313" key="1">
    <source>
        <dbReference type="Proteomes" id="UP000887564"/>
    </source>
</evidence>
<proteinExistence type="predicted"/>
<accession>A0A914S277</accession>
<dbReference type="AlphaFoldDB" id="A0A914S277"/>
<dbReference type="PANTHER" id="PTHR33995">
    <property type="entry name" value="PROTEIN CBG18546"/>
    <property type="match status" value="1"/>
</dbReference>
<organism evidence="1 2">
    <name type="scientific">Parascaris equorum</name>
    <name type="common">Equine roundworm</name>
    <dbReference type="NCBI Taxonomy" id="6256"/>
    <lineage>
        <taxon>Eukaryota</taxon>
        <taxon>Metazoa</taxon>
        <taxon>Ecdysozoa</taxon>
        <taxon>Nematoda</taxon>
        <taxon>Chromadorea</taxon>
        <taxon>Rhabditida</taxon>
        <taxon>Spirurina</taxon>
        <taxon>Ascaridomorpha</taxon>
        <taxon>Ascaridoidea</taxon>
        <taxon>Ascarididae</taxon>
        <taxon>Parascaris</taxon>
    </lineage>
</organism>